<dbReference type="RefSeq" id="WP_139580102.1">
    <property type="nucleotide sequence ID" value="NZ_VDMA02000031.1"/>
</dbReference>
<name>A0A5N6B6W0_9ACTN</name>
<feature type="repeat" description="WD" evidence="3">
    <location>
        <begin position="995"/>
        <end position="1029"/>
    </location>
</feature>
<dbReference type="InterPro" id="IPR027417">
    <property type="entry name" value="P-loop_NTPase"/>
</dbReference>
<evidence type="ECO:0000256" key="2">
    <source>
        <dbReference type="ARBA" id="ARBA00022737"/>
    </source>
</evidence>
<proteinExistence type="predicted"/>
<dbReference type="EMBL" id="VDMA02000031">
    <property type="protein sequence ID" value="KAB8176777.1"/>
    <property type="molecule type" value="Genomic_DNA"/>
</dbReference>
<dbReference type="InterPro" id="IPR049052">
    <property type="entry name" value="nSTAND1"/>
</dbReference>
<dbReference type="InterPro" id="IPR019775">
    <property type="entry name" value="WD40_repeat_CS"/>
</dbReference>
<feature type="repeat" description="WD" evidence="3">
    <location>
        <begin position="943"/>
        <end position="984"/>
    </location>
</feature>
<organism evidence="5 6">
    <name type="scientific">Microbispora catharanthi</name>
    <dbReference type="NCBI Taxonomy" id="1712871"/>
    <lineage>
        <taxon>Bacteria</taxon>
        <taxon>Bacillati</taxon>
        <taxon>Actinomycetota</taxon>
        <taxon>Actinomycetes</taxon>
        <taxon>Streptosporangiales</taxon>
        <taxon>Streptosporangiaceae</taxon>
        <taxon>Microbispora</taxon>
    </lineage>
</organism>
<comment type="caution">
    <text evidence="5">The sequence shown here is derived from an EMBL/GenBank/DDBJ whole genome shotgun (WGS) entry which is preliminary data.</text>
</comment>
<dbReference type="Gene3D" id="3.40.50.300">
    <property type="entry name" value="P-loop containing nucleotide triphosphate hydrolases"/>
    <property type="match status" value="1"/>
</dbReference>
<dbReference type="Proteomes" id="UP000313066">
    <property type="component" value="Unassembled WGS sequence"/>
</dbReference>
<gene>
    <name evidence="5" type="ORF">FH610_038110</name>
</gene>
<evidence type="ECO:0000313" key="6">
    <source>
        <dbReference type="Proteomes" id="UP000313066"/>
    </source>
</evidence>
<dbReference type="SUPFAM" id="SSF52540">
    <property type="entry name" value="P-loop containing nucleoside triphosphate hydrolases"/>
    <property type="match status" value="1"/>
</dbReference>
<dbReference type="PANTHER" id="PTHR22847">
    <property type="entry name" value="WD40 REPEAT PROTEIN"/>
    <property type="match status" value="1"/>
</dbReference>
<dbReference type="Pfam" id="PF00400">
    <property type="entry name" value="WD40"/>
    <property type="match status" value="14"/>
</dbReference>
<evidence type="ECO:0000259" key="4">
    <source>
        <dbReference type="SMART" id="SM00530"/>
    </source>
</evidence>
<evidence type="ECO:0000256" key="3">
    <source>
        <dbReference type="PROSITE-ProRule" id="PRU00221"/>
    </source>
</evidence>
<dbReference type="InterPro" id="IPR015943">
    <property type="entry name" value="WD40/YVTN_repeat-like_dom_sf"/>
</dbReference>
<dbReference type="Pfam" id="PF20703">
    <property type="entry name" value="nSTAND1"/>
    <property type="match status" value="1"/>
</dbReference>
<dbReference type="PRINTS" id="PR00320">
    <property type="entry name" value="GPROTEINBRPT"/>
</dbReference>
<dbReference type="SUPFAM" id="SSF50978">
    <property type="entry name" value="WD40 repeat-like"/>
    <property type="match status" value="2"/>
</dbReference>
<evidence type="ECO:0000313" key="5">
    <source>
        <dbReference type="EMBL" id="KAB8176777.1"/>
    </source>
</evidence>
<dbReference type="InterPro" id="IPR036322">
    <property type="entry name" value="WD40_repeat_dom_sf"/>
</dbReference>
<feature type="repeat" description="WD" evidence="3">
    <location>
        <begin position="629"/>
        <end position="663"/>
    </location>
</feature>
<feature type="repeat" description="WD" evidence="3">
    <location>
        <begin position="813"/>
        <end position="854"/>
    </location>
</feature>
<feature type="repeat" description="WD" evidence="3">
    <location>
        <begin position="1172"/>
        <end position="1213"/>
    </location>
</feature>
<accession>A0A5N6B6W0</accession>
<protein>
    <recommendedName>
        <fullName evidence="4">HTH cro/C1-type domain-containing protein</fullName>
    </recommendedName>
</protein>
<sequence>MPRSERPLEDDGGELTSFAADLRLLRVKAGSPPYRELAARAHYSSTTLADAASGRKLPSLAVTLAYVRACGGDLSEWEDRWRALAAEGAAAVPAESVPMTADDGARGPYAGLAAFQPEDAEWFFGRERLTQDLVSRVRKSRFLVVFGASGSGKSSLLRAGLLPRIRGEESGTAGWPILLFAPGSHPLEECAAQLAALSGGSATMLHNELTKEPRALHLTALQVLADRPVGSEMLVVVDQFEEVFTLCRSTQERERFIDVLVTAARAANSRTRVVLGVRADFYARCAEHPDLVEALGDAQLLVGPMSTEELRQAITKPASRAGCAVEGALLARVVADAAGQANVLPLVSHALRETWRRRRGNTLALSGYETAGGIKNALARTAETVYAGLTPQQQDIARGIFLRLVAVGEGTDDTKRRLRRADLDTSPDDTDEVLDSLAGARLVTLDTDTVEMTHEALLHAWPRLRDWINEDRAGLLVHQQLTAAATAWENEHRDPAALYRGGRLAVASEWAERHRGDVLISGRVERFLAASARQHNRSVALRRAAVALMAVLTLVASAAAVIALQQGSVARAERDRALSEQVMTEADQVRTTDPSLAAELDLAAYRIRPNREAVTSLLDSRNVPLSTPLTGHTAPVYAVAFSPDGRTMATGARDNTIRLWDVSDPARPTPLGRPLTGHTSWVYWLQFSPDGRTLASASRDLTARLWDVRDPAHPRPWGRPLTGHTNYVFSVSFSKDGRTLATASQDRTLRLWDVSDPAHPAALGRPLTGHTAPVASAAFSPDGRTVASAGHDHTIRLWNVTDRTHPSLWRRPLTGHTDAVYAVAFSPDSRTMASVGNDNTVRLWDVSDPAHAAALGHPLNGHTNTILAVAFSPDGRILATGGADNTVRLWDVTDPAHPAPLGAPLTGHTGFIVWVAFSPDGRTLASTSVDRTVRLWNLPRTFLSGHTGTVHAVTYSPDGHTLASASSDRTIRLWDLSDVSRPKALGQPLTTSGTVDQVAYSPDGHTLAAAVDDRTVRLWTVSDAAHPRLLGSIPTGATDAPHALAFSPIGHLLATDGADHTLRLWDASDPVHPKTWGQPLAGQVSPAHWVGFSPDGHIVAASSADQKVRLWDARDREPSQPTSTIETGDTGGILWGAFSPRGTLLATAGAGHTVQLWDLRDPARPKPVGQPLTGHSSPVRWVGFSPDGRTLVSAGDDKTLMLWDVSDPAHAMPQGKPLNAGHIGPILGAAFSPDGHTLASAGDDRTIELTEMNLGRAIQRICATTANTLTPKQWQQYIPELPFEAPCR</sequence>
<feature type="domain" description="HTH cro/C1-type" evidence="4">
    <location>
        <begin position="21"/>
        <end position="77"/>
    </location>
</feature>
<dbReference type="PROSITE" id="PS50082">
    <property type="entry name" value="WD_REPEATS_2"/>
    <property type="match status" value="14"/>
</dbReference>
<dbReference type="SMART" id="SM00320">
    <property type="entry name" value="WD40"/>
    <property type="match status" value="14"/>
</dbReference>
<keyword evidence="1 3" id="KW-0853">WD repeat</keyword>
<feature type="repeat" description="WD" evidence="3">
    <location>
        <begin position="1126"/>
        <end position="1160"/>
    </location>
</feature>
<feature type="repeat" description="WD" evidence="3">
    <location>
        <begin position="1219"/>
        <end position="1260"/>
    </location>
</feature>
<feature type="repeat" description="WD" evidence="3">
    <location>
        <begin position="767"/>
        <end position="800"/>
    </location>
</feature>
<feature type="repeat" description="WD" evidence="3">
    <location>
        <begin position="1080"/>
        <end position="1121"/>
    </location>
</feature>
<dbReference type="PROSITE" id="PS50294">
    <property type="entry name" value="WD_REPEATS_REGION"/>
    <property type="match status" value="12"/>
</dbReference>
<dbReference type="Gene3D" id="2.130.10.10">
    <property type="entry name" value="YVTN repeat-like/Quinoprotein amine dehydrogenase"/>
    <property type="match status" value="7"/>
</dbReference>
<keyword evidence="6" id="KW-1185">Reference proteome</keyword>
<feature type="repeat" description="WD" evidence="3">
    <location>
        <begin position="721"/>
        <end position="755"/>
    </location>
</feature>
<dbReference type="PROSITE" id="PS00678">
    <property type="entry name" value="WD_REPEATS_1"/>
    <property type="match status" value="9"/>
</dbReference>
<dbReference type="CDD" id="cd00200">
    <property type="entry name" value="WD40"/>
    <property type="match status" value="2"/>
</dbReference>
<feature type="repeat" description="WD" evidence="3">
    <location>
        <begin position="675"/>
        <end position="709"/>
    </location>
</feature>
<reference evidence="5 6" key="1">
    <citation type="submission" date="2019-10" db="EMBL/GenBank/DDBJ databases">
        <title>Nonomuraea sp. nov., isolated from Phyllanthus amarus.</title>
        <authorList>
            <person name="Klykleung N."/>
            <person name="Tanasupawat S."/>
        </authorList>
    </citation>
    <scope>NUCLEOTIDE SEQUENCE [LARGE SCALE GENOMIC DNA]</scope>
    <source>
        <strain evidence="5 6">CR1-09</strain>
    </source>
</reference>
<dbReference type="InterPro" id="IPR020472">
    <property type="entry name" value="WD40_PAC1"/>
</dbReference>
<dbReference type="CDD" id="cd00093">
    <property type="entry name" value="HTH_XRE"/>
    <property type="match status" value="1"/>
</dbReference>
<dbReference type="SMART" id="SM00530">
    <property type="entry name" value="HTH_XRE"/>
    <property type="match status" value="1"/>
</dbReference>
<feature type="repeat" description="WD" evidence="3">
    <location>
        <begin position="1034"/>
        <end position="1066"/>
    </location>
</feature>
<evidence type="ECO:0000256" key="1">
    <source>
        <dbReference type="ARBA" id="ARBA00022574"/>
    </source>
</evidence>
<dbReference type="InterPro" id="IPR001387">
    <property type="entry name" value="Cro/C1-type_HTH"/>
</dbReference>
<dbReference type="InterPro" id="IPR001680">
    <property type="entry name" value="WD40_rpt"/>
</dbReference>
<feature type="repeat" description="WD" evidence="3">
    <location>
        <begin position="905"/>
        <end position="938"/>
    </location>
</feature>
<keyword evidence="2" id="KW-0677">Repeat</keyword>
<dbReference type="PANTHER" id="PTHR22847:SF637">
    <property type="entry name" value="WD REPEAT DOMAIN 5B"/>
    <property type="match status" value="1"/>
</dbReference>
<feature type="repeat" description="WD" evidence="3">
    <location>
        <begin position="859"/>
        <end position="892"/>
    </location>
</feature>